<evidence type="ECO:0000256" key="4">
    <source>
        <dbReference type="ARBA" id="ARBA00023136"/>
    </source>
</evidence>
<dbReference type="Proteomes" id="UP000030664">
    <property type="component" value="Unassembled WGS sequence"/>
</dbReference>
<evidence type="ECO:0000313" key="6">
    <source>
        <dbReference type="EMBL" id="KHE75473.1"/>
    </source>
</evidence>
<dbReference type="EMBL" id="JROM01000007">
    <property type="protein sequence ID" value="KHE75473.1"/>
    <property type="molecule type" value="Genomic_DNA"/>
</dbReference>
<dbReference type="InterPro" id="IPR008217">
    <property type="entry name" value="Ccc1_fam"/>
</dbReference>
<comment type="caution">
    <text evidence="6">The sequence shown here is derived from an EMBL/GenBank/DDBJ whole genome shotgun (WGS) entry which is preliminary data.</text>
</comment>
<dbReference type="PANTHER" id="PTHR31851">
    <property type="entry name" value="FE(2+)/MN(2+) TRANSPORTER PCL1"/>
    <property type="match status" value="1"/>
</dbReference>
<dbReference type="GO" id="GO:0005384">
    <property type="term" value="F:manganese ion transmembrane transporter activity"/>
    <property type="evidence" value="ECO:0007669"/>
    <property type="project" value="InterPro"/>
</dbReference>
<feature type="transmembrane region" description="Helical" evidence="5">
    <location>
        <begin position="214"/>
        <end position="234"/>
    </location>
</feature>
<organism evidence="6 7">
    <name type="scientific">Kocuria marina</name>
    <dbReference type="NCBI Taxonomy" id="223184"/>
    <lineage>
        <taxon>Bacteria</taxon>
        <taxon>Bacillati</taxon>
        <taxon>Actinomycetota</taxon>
        <taxon>Actinomycetes</taxon>
        <taxon>Micrococcales</taxon>
        <taxon>Micrococcaceae</taxon>
        <taxon>Kocuria</taxon>
    </lineage>
</organism>
<evidence type="ECO:0000256" key="1">
    <source>
        <dbReference type="ARBA" id="ARBA00004127"/>
    </source>
</evidence>
<keyword evidence="2 5" id="KW-0812">Transmembrane</keyword>
<keyword evidence="3 5" id="KW-1133">Transmembrane helix</keyword>
<dbReference type="Pfam" id="PF01988">
    <property type="entry name" value="VIT1"/>
    <property type="match status" value="1"/>
</dbReference>
<dbReference type="AlphaFoldDB" id="A0A0B0DDM0"/>
<reference evidence="6 7" key="1">
    <citation type="submission" date="2014-09" db="EMBL/GenBank/DDBJ databases">
        <title>High-quality draft genome sequence of Kocuria marina SO9-6, an actinobacterium isolated from a copper mine.</title>
        <authorList>
            <person name="Castro D.B."/>
            <person name="Pereira L.B."/>
            <person name="Silva M.V."/>
            <person name="Silva B.P."/>
            <person name="Zanardi B.R."/>
            <person name="Carlos C."/>
            <person name="Belgini D.R."/>
            <person name="Limache E.G."/>
            <person name="Lacerda G.V."/>
            <person name="Nery M.B."/>
            <person name="Gomes M.B."/>
            <person name="Souza S."/>
            <person name="Silva T.M."/>
            <person name="Rodrigues V.D."/>
            <person name="Paulino L.C."/>
            <person name="Vicentini R."/>
            <person name="Ferraz L.F."/>
            <person name="Ottoboni L.M."/>
        </authorList>
    </citation>
    <scope>NUCLEOTIDE SEQUENCE [LARGE SCALE GENOMIC DNA]</scope>
    <source>
        <strain evidence="6 7">SO9-6</strain>
    </source>
</reference>
<feature type="transmembrane region" description="Helical" evidence="5">
    <location>
        <begin position="150"/>
        <end position="173"/>
    </location>
</feature>
<gene>
    <name evidence="6" type="ORF">AS25_01260</name>
</gene>
<dbReference type="eggNOG" id="COG1814">
    <property type="taxonomic scope" value="Bacteria"/>
</dbReference>
<keyword evidence="4 5" id="KW-0472">Membrane</keyword>
<evidence type="ECO:0000256" key="5">
    <source>
        <dbReference type="SAM" id="Phobius"/>
    </source>
</evidence>
<dbReference type="RefSeq" id="WP_035960085.1">
    <property type="nucleotide sequence ID" value="NZ_JROM01000007.1"/>
</dbReference>
<comment type="subcellular location">
    <subcellularLocation>
        <location evidence="1">Endomembrane system</location>
        <topology evidence="1">Multi-pass membrane protein</topology>
    </subcellularLocation>
</comment>
<sequence length="237" mass="24164">MAQHTAVEPHATRSGEKLNKLRAGVLGANDGIVSVAATVVGVAGATAATTPVLVAGSAAVIGGALSMALGEYVSVSSQKDSQEALIEKEKWELQAMPEAELDELTQIYRDRGLSETTARQVAVELSEKDVLRAHLDAELGIDPDDIPSPWGAAISSAVAFLLGSLLPLLAILLPPAPWRIPVTFVAVLVALALTGTLGARLGDTPHVARAATRVVTGGALALGATFLIGSLLGVSAA</sequence>
<evidence type="ECO:0000313" key="7">
    <source>
        <dbReference type="Proteomes" id="UP000030664"/>
    </source>
</evidence>
<evidence type="ECO:0000256" key="2">
    <source>
        <dbReference type="ARBA" id="ARBA00022692"/>
    </source>
</evidence>
<protein>
    <submittedName>
        <fullName evidence="6">Membrane protein</fullName>
    </submittedName>
</protein>
<accession>A0A0B0DDM0</accession>
<dbReference type="GO" id="GO:0012505">
    <property type="term" value="C:endomembrane system"/>
    <property type="evidence" value="ECO:0007669"/>
    <property type="project" value="UniProtKB-SubCell"/>
</dbReference>
<feature type="transmembrane region" description="Helical" evidence="5">
    <location>
        <begin position="180"/>
        <end position="202"/>
    </location>
</feature>
<proteinExistence type="predicted"/>
<dbReference type="CDD" id="cd02432">
    <property type="entry name" value="Nodulin-21_like_1"/>
    <property type="match status" value="1"/>
</dbReference>
<name>A0A0B0DDM0_9MICC</name>
<dbReference type="GO" id="GO:0030026">
    <property type="term" value="P:intracellular manganese ion homeostasis"/>
    <property type="evidence" value="ECO:0007669"/>
    <property type="project" value="InterPro"/>
</dbReference>
<evidence type="ECO:0000256" key="3">
    <source>
        <dbReference type="ARBA" id="ARBA00022989"/>
    </source>
</evidence>